<dbReference type="Gene3D" id="3.30.70.270">
    <property type="match status" value="1"/>
</dbReference>
<feature type="domain" description="GGDEF" evidence="3">
    <location>
        <begin position="1"/>
        <end position="100"/>
    </location>
</feature>
<protein>
    <recommendedName>
        <fullName evidence="1">diguanylate cyclase</fullName>
        <ecNumber evidence="1">2.7.7.65</ecNumber>
    </recommendedName>
</protein>
<evidence type="ECO:0000256" key="2">
    <source>
        <dbReference type="ARBA" id="ARBA00034247"/>
    </source>
</evidence>
<accession>A0A1E8PS08</accession>
<dbReference type="Pfam" id="PF00990">
    <property type="entry name" value="GGDEF"/>
    <property type="match status" value="1"/>
</dbReference>
<dbReference type="InterPro" id="IPR043128">
    <property type="entry name" value="Rev_trsase/Diguanyl_cyclase"/>
</dbReference>
<sequence>MLKQVADIIAELSGGHLCGRLGGEEFAIIYQDDANAACTFAAQLVDSVEAAFAPKRKVSVSIGIAELNKEADLSRSYRRADASLYQAEKSGKNRYAFNAT</sequence>
<dbReference type="PROSITE" id="PS50887">
    <property type="entry name" value="GGDEF"/>
    <property type="match status" value="1"/>
</dbReference>
<dbReference type="EC" id="2.7.7.65" evidence="1"/>
<gene>
    <name evidence="4" type="ORF">BA896_009295</name>
</gene>
<reference evidence="4 5" key="1">
    <citation type="submission" date="2016-10" db="EMBL/GenBank/DDBJ databases">
        <title>Updated version of Genome Assembly of Janthinobacterium lividum ERGS5:01.</title>
        <authorList>
            <person name="Kumar R."/>
            <person name="Acharya V."/>
            <person name="Singh D."/>
        </authorList>
    </citation>
    <scope>NUCLEOTIDE SEQUENCE [LARGE SCALE GENOMIC DNA]</scope>
    <source>
        <strain evidence="4 5">ERGS5:01</strain>
    </source>
</reference>
<dbReference type="GO" id="GO:0052621">
    <property type="term" value="F:diguanylate cyclase activity"/>
    <property type="evidence" value="ECO:0007669"/>
    <property type="project" value="UniProtKB-EC"/>
</dbReference>
<comment type="catalytic activity">
    <reaction evidence="2">
        <text>2 GTP = 3',3'-c-di-GMP + 2 diphosphate</text>
        <dbReference type="Rhea" id="RHEA:24898"/>
        <dbReference type="ChEBI" id="CHEBI:33019"/>
        <dbReference type="ChEBI" id="CHEBI:37565"/>
        <dbReference type="ChEBI" id="CHEBI:58805"/>
        <dbReference type="EC" id="2.7.7.65"/>
    </reaction>
</comment>
<dbReference type="Proteomes" id="UP000092634">
    <property type="component" value="Unassembled WGS sequence"/>
</dbReference>
<dbReference type="NCBIfam" id="TIGR00254">
    <property type="entry name" value="GGDEF"/>
    <property type="match status" value="1"/>
</dbReference>
<comment type="caution">
    <text evidence="4">The sequence shown here is derived from an EMBL/GenBank/DDBJ whole genome shotgun (WGS) entry which is preliminary data.</text>
</comment>
<dbReference type="InterPro" id="IPR000160">
    <property type="entry name" value="GGDEF_dom"/>
</dbReference>
<name>A0A1E8PS08_9BURK</name>
<dbReference type="PANTHER" id="PTHR45138">
    <property type="entry name" value="REGULATORY COMPONENTS OF SENSORY TRANSDUCTION SYSTEM"/>
    <property type="match status" value="1"/>
</dbReference>
<dbReference type="InterPro" id="IPR050469">
    <property type="entry name" value="Diguanylate_Cyclase"/>
</dbReference>
<dbReference type="AlphaFoldDB" id="A0A1E8PS08"/>
<organism evidence="4 5">
    <name type="scientific">Janthinobacterium lividum</name>
    <dbReference type="NCBI Taxonomy" id="29581"/>
    <lineage>
        <taxon>Bacteria</taxon>
        <taxon>Pseudomonadati</taxon>
        <taxon>Pseudomonadota</taxon>
        <taxon>Betaproteobacteria</taxon>
        <taxon>Burkholderiales</taxon>
        <taxon>Oxalobacteraceae</taxon>
        <taxon>Janthinobacterium</taxon>
    </lineage>
</organism>
<evidence type="ECO:0000256" key="1">
    <source>
        <dbReference type="ARBA" id="ARBA00012528"/>
    </source>
</evidence>
<evidence type="ECO:0000313" key="5">
    <source>
        <dbReference type="Proteomes" id="UP000092634"/>
    </source>
</evidence>
<dbReference type="EMBL" id="MAQB02000001">
    <property type="protein sequence ID" value="OFJ49055.1"/>
    <property type="molecule type" value="Genomic_DNA"/>
</dbReference>
<evidence type="ECO:0000313" key="4">
    <source>
        <dbReference type="EMBL" id="OFJ49055.1"/>
    </source>
</evidence>
<dbReference type="InterPro" id="IPR029787">
    <property type="entry name" value="Nucleotide_cyclase"/>
</dbReference>
<dbReference type="PANTHER" id="PTHR45138:SF9">
    <property type="entry name" value="DIGUANYLATE CYCLASE DGCM-RELATED"/>
    <property type="match status" value="1"/>
</dbReference>
<evidence type="ECO:0000259" key="3">
    <source>
        <dbReference type="PROSITE" id="PS50887"/>
    </source>
</evidence>
<proteinExistence type="predicted"/>
<dbReference type="SUPFAM" id="SSF55073">
    <property type="entry name" value="Nucleotide cyclase"/>
    <property type="match status" value="1"/>
</dbReference>